<dbReference type="Gene3D" id="3.40.50.150">
    <property type="entry name" value="Vaccinia Virus protein VP39"/>
    <property type="match status" value="1"/>
</dbReference>
<evidence type="ECO:0000313" key="2">
    <source>
        <dbReference type="Proteomes" id="UP000641646"/>
    </source>
</evidence>
<protein>
    <submittedName>
        <fullName evidence="1">SAM-dependent methyltransferase</fullName>
    </submittedName>
</protein>
<dbReference type="Proteomes" id="UP000641646">
    <property type="component" value="Unassembled WGS sequence"/>
</dbReference>
<reference evidence="1" key="2">
    <citation type="submission" date="2020-08" db="EMBL/GenBank/DDBJ databases">
        <authorList>
            <person name="Chen M."/>
            <person name="Teng W."/>
            <person name="Zhao L."/>
            <person name="Hu C."/>
            <person name="Zhou Y."/>
            <person name="Han B."/>
            <person name="Song L."/>
            <person name="Shu W."/>
        </authorList>
    </citation>
    <scope>NUCLEOTIDE SEQUENCE</scope>
    <source>
        <strain evidence="1">FACHB-1375</strain>
    </source>
</reference>
<dbReference type="EMBL" id="JACJPW010000011">
    <property type="protein sequence ID" value="MBD2180709.1"/>
    <property type="molecule type" value="Genomic_DNA"/>
</dbReference>
<dbReference type="AlphaFoldDB" id="A0A926VBA1"/>
<accession>A0A926VBA1</accession>
<sequence>MGLKLDRVIPWGRSMQEYVRMFDLTLDRLPQAILDCGGGPASFNVEMTRKGYKVVSCDPIYQFSADEIAQRIEDTYQTLIKGVEANADSYVWQEILSPEQLGQVRMAAMQQFLADFPLGLQEGRYLTEGLPVLPFNKNQFDLALCSHFLFTYSDRLSEEFHLASILEMSRVAREVRIFPILNISGEVSPLLQPAIDKLEMRGYKLEIRQVAYEFQKGGNQMLRVFPPV</sequence>
<dbReference type="SUPFAM" id="SSF53335">
    <property type="entry name" value="S-adenosyl-L-methionine-dependent methyltransferases"/>
    <property type="match status" value="1"/>
</dbReference>
<reference evidence="1" key="1">
    <citation type="journal article" date="2015" name="ISME J.">
        <title>Draft Genome Sequence of Streptomyces incarnatus NRRL8089, which Produces the Nucleoside Antibiotic Sinefungin.</title>
        <authorList>
            <person name="Oshima K."/>
            <person name="Hattori M."/>
            <person name="Shimizu H."/>
            <person name="Fukuda K."/>
            <person name="Nemoto M."/>
            <person name="Inagaki K."/>
            <person name="Tamura T."/>
        </authorList>
    </citation>
    <scope>NUCLEOTIDE SEQUENCE</scope>
    <source>
        <strain evidence="1">FACHB-1375</strain>
    </source>
</reference>
<evidence type="ECO:0000313" key="1">
    <source>
        <dbReference type="EMBL" id="MBD2180709.1"/>
    </source>
</evidence>
<comment type="caution">
    <text evidence="1">The sequence shown here is derived from an EMBL/GenBank/DDBJ whole genome shotgun (WGS) entry which is preliminary data.</text>
</comment>
<organism evidence="1 2">
    <name type="scientific">Aerosakkonema funiforme FACHB-1375</name>
    <dbReference type="NCBI Taxonomy" id="2949571"/>
    <lineage>
        <taxon>Bacteria</taxon>
        <taxon>Bacillati</taxon>
        <taxon>Cyanobacteriota</taxon>
        <taxon>Cyanophyceae</taxon>
        <taxon>Oscillatoriophycideae</taxon>
        <taxon>Aerosakkonematales</taxon>
        <taxon>Aerosakkonemataceae</taxon>
        <taxon>Aerosakkonema</taxon>
    </lineage>
</organism>
<name>A0A926VBA1_9CYAN</name>
<keyword evidence="1" id="KW-0489">Methyltransferase</keyword>
<dbReference type="GO" id="GO:0008168">
    <property type="term" value="F:methyltransferase activity"/>
    <property type="evidence" value="ECO:0007669"/>
    <property type="project" value="UniProtKB-KW"/>
</dbReference>
<keyword evidence="1" id="KW-0808">Transferase</keyword>
<keyword evidence="2" id="KW-1185">Reference proteome</keyword>
<dbReference type="InterPro" id="IPR029063">
    <property type="entry name" value="SAM-dependent_MTases_sf"/>
</dbReference>
<gene>
    <name evidence="1" type="ORF">H6G03_06270</name>
</gene>
<dbReference type="GO" id="GO:0032259">
    <property type="term" value="P:methylation"/>
    <property type="evidence" value="ECO:0007669"/>
    <property type="project" value="UniProtKB-KW"/>
</dbReference>
<proteinExistence type="predicted"/>
<dbReference type="RefSeq" id="WP_190463194.1">
    <property type="nucleotide sequence ID" value="NZ_JACJPW010000011.1"/>
</dbReference>